<accession>Q65TS6</accession>
<dbReference type="InterPro" id="IPR006935">
    <property type="entry name" value="Helicase/UvrB_N"/>
</dbReference>
<feature type="domain" description="Type III restriction enzyme C-terminal endonuclease" evidence="2">
    <location>
        <begin position="876"/>
        <end position="979"/>
    </location>
</feature>
<name>Q65TS6_MANSM</name>
<proteinExistence type="predicted"/>
<dbReference type="Pfam" id="PF19778">
    <property type="entry name" value="RE_endonuc"/>
    <property type="match status" value="1"/>
</dbReference>
<dbReference type="REBASE" id="10339">
    <property type="entry name" value="Msu55EORF1026P"/>
</dbReference>
<dbReference type="SUPFAM" id="SSF52540">
    <property type="entry name" value="P-loop containing nucleoside triphosphate hydrolases"/>
    <property type="match status" value="2"/>
</dbReference>
<dbReference type="Gene3D" id="3.40.50.300">
    <property type="entry name" value="P-loop containing nucleotide triphosphate hydrolases"/>
    <property type="match status" value="2"/>
</dbReference>
<dbReference type="Proteomes" id="UP000000607">
    <property type="component" value="Chromosome"/>
</dbReference>
<dbReference type="Pfam" id="PF04851">
    <property type="entry name" value="ResIII"/>
    <property type="match status" value="1"/>
</dbReference>
<feature type="domain" description="Helicase/UvrB N-terminal" evidence="1">
    <location>
        <begin position="91"/>
        <end position="284"/>
    </location>
</feature>
<dbReference type="GO" id="GO:0005524">
    <property type="term" value="F:ATP binding"/>
    <property type="evidence" value="ECO:0007669"/>
    <property type="project" value="InterPro"/>
</dbReference>
<dbReference type="NCBIfam" id="NF012027">
    <property type="entry name" value="PRK15483.1"/>
    <property type="match status" value="1"/>
</dbReference>
<dbReference type="HOGENOM" id="CLU_011799_1_0_6"/>
<reference evidence="3 4" key="1">
    <citation type="journal article" date="2004" name="Nat. Biotechnol.">
        <title>The genome sequence of the capnophilic rumen bacterium Mannheimia succiniciproducens.</title>
        <authorList>
            <person name="Hong S.H."/>
            <person name="Kim J.S."/>
            <person name="Lee S.Y."/>
            <person name="In Y.H."/>
            <person name="Choi S.S."/>
            <person name="Rih J.-K."/>
            <person name="Kim C.H."/>
            <person name="Jeong H."/>
            <person name="Hur C.G."/>
            <person name="Kim J.J."/>
        </authorList>
    </citation>
    <scope>NUCLEOTIDE SEQUENCE [LARGE SCALE GENOMIC DNA]</scope>
    <source>
        <strain evidence="4">KCTC 0769BP / MBEL55E</strain>
    </source>
</reference>
<gene>
    <name evidence="3" type="ordered locus">MS1027</name>
</gene>
<dbReference type="EMBL" id="AE016827">
    <property type="protein sequence ID" value="AAU37634.1"/>
    <property type="molecule type" value="Genomic_DNA"/>
</dbReference>
<dbReference type="AlphaFoldDB" id="Q65TS6"/>
<dbReference type="eggNOG" id="COG3587">
    <property type="taxonomic scope" value="Bacteria"/>
</dbReference>
<protein>
    <submittedName>
        <fullName evidence="3">Uncharacterized protein</fullName>
    </submittedName>
</protein>
<keyword evidence="4" id="KW-1185">Reference proteome</keyword>
<dbReference type="GO" id="GO:0015668">
    <property type="term" value="F:type III site-specific deoxyribonuclease activity"/>
    <property type="evidence" value="ECO:0007669"/>
    <property type="project" value="InterPro"/>
</dbReference>
<dbReference type="KEGG" id="msu:MS1027"/>
<dbReference type="InterPro" id="IPR027417">
    <property type="entry name" value="P-loop_NTPase"/>
</dbReference>
<evidence type="ECO:0000259" key="2">
    <source>
        <dbReference type="Pfam" id="PF19778"/>
    </source>
</evidence>
<evidence type="ECO:0000259" key="1">
    <source>
        <dbReference type="Pfam" id="PF04851"/>
    </source>
</evidence>
<sequence length="996" mass="114201">MCARRVGILAHQKIITIVNGGQECPPYRKIMSGFNYEKNLPHQEQGIQAVLGVFDHASRRFHQPDENPQIVFGQNQYTANLQKVQNENGIDRTLSLNSDGINVLDISMETGTGKTYTYTKTMFDLHRMLGVFKFIVVVPTLSIKAGTQQFLQSQSLAEHFEQDFGSDYQGVRLKTYVVESQKATKGKKTHIQTAIDAFVKAENRQEIHVLLINAGMINSPSMSNAGDVALKDLFDNPVEAIAAVRPFVIVDEPHKFPTRESAKTWKNIKQLNPQYILRYGATFNEQYYNLIYRLTAVDAFNDGLVKGVRVFQEEMQGGMEASIKLLSLDGKEAVFELTENGKSKKFALSKGDDLAQIHSAIFELKIDALNKTTLVLSNGLELKRGALLNPYSYAQTMQDAMMQRAIAEHFKLERELLVERTTKIKPLTLFFIDDIKGYRSGNEISGSLKEKFESWVKAEAERRLKNETNEFYRAYLQQTLADLSLVHGGYFSKDNSESDDKIEQEINEILHDKQALLSLDNPRRFIFSKWTLREGWDNPNVFQICKLRSSGSQTSKLQEVGRGLRLPVNELMERVREPQYKLNYFVDSSEKDFVAELIGEVNQHSFSETIPQKFDEALEQKILQKYPEIEPLDLMFELVEKGIIDRKKVFTENGYTRLKVAYPQAFEQTLKKDKIGKAGEGKDTIKMRVGKYEELKALWELIHHKAILQYKIGSENEFLALFTAYLRENLTKFKQAGIRTAINETYINNGIMLNRRKENLENDDFIRFNTMSYREFLSELAVSAKIQMNTLHQAFYALRDELNISEFMNQQTINQIRGGFNQFLLNHSFSKFELGYQLVNNRIHPTKFTDEKGCAKEVNRADLGIFGDTEKRPSENYLFDEIFFDSEIEHQNIADNEIENVTVFTKIPKNSIKIPVAGGGTYSPDFAYIVKTKTGETLNFVIEAKGVESSDILRKSEERKIKHAEKLFTKIAEKVQVKFLTQFEGDMVAELIRRNI</sequence>
<organism evidence="3 4">
    <name type="scientific">Mannheimia succiniciproducens (strain KCTC 0769BP / MBEL55E)</name>
    <dbReference type="NCBI Taxonomy" id="221988"/>
    <lineage>
        <taxon>Bacteria</taxon>
        <taxon>Pseudomonadati</taxon>
        <taxon>Pseudomonadota</taxon>
        <taxon>Gammaproteobacteria</taxon>
        <taxon>Pasteurellales</taxon>
        <taxon>Pasteurellaceae</taxon>
        <taxon>Basfia</taxon>
    </lineage>
</organism>
<dbReference type="STRING" id="221988.MS1027"/>
<evidence type="ECO:0000313" key="4">
    <source>
        <dbReference type="Proteomes" id="UP000000607"/>
    </source>
</evidence>
<evidence type="ECO:0000313" key="3">
    <source>
        <dbReference type="EMBL" id="AAU37634.1"/>
    </source>
</evidence>
<dbReference type="InterPro" id="IPR045572">
    <property type="entry name" value="RE_endonuc_C"/>
</dbReference>
<dbReference type="GO" id="GO:0003677">
    <property type="term" value="F:DNA binding"/>
    <property type="evidence" value="ECO:0007669"/>
    <property type="project" value="InterPro"/>
</dbReference>